<name>A0A2J6PQN3_9HELO</name>
<dbReference type="Proteomes" id="UP000235672">
    <property type="component" value="Unassembled WGS sequence"/>
</dbReference>
<proteinExistence type="inferred from homology"/>
<evidence type="ECO:0000313" key="12">
    <source>
        <dbReference type="EMBL" id="PMD16342.1"/>
    </source>
</evidence>
<evidence type="ECO:0000256" key="3">
    <source>
        <dbReference type="ARBA" id="ARBA00022801"/>
    </source>
</evidence>
<dbReference type="PANTHER" id="PTHR11264:SF0">
    <property type="entry name" value="URACIL-DNA GLYCOSYLASE"/>
    <property type="match status" value="1"/>
</dbReference>
<comment type="similarity">
    <text evidence="1 7 9">Belongs to the uracil-DNA glycosylase (UDG) superfamily. UNG family.</text>
</comment>
<dbReference type="PANTHER" id="PTHR11264">
    <property type="entry name" value="URACIL-DNA GLYCOSYLASE"/>
    <property type="match status" value="1"/>
</dbReference>
<dbReference type="Gene3D" id="3.40.470.10">
    <property type="entry name" value="Uracil-DNA glycosylase-like domain"/>
    <property type="match status" value="1"/>
</dbReference>
<organism evidence="12 13">
    <name type="scientific">Hyaloscypha hepaticicola</name>
    <dbReference type="NCBI Taxonomy" id="2082293"/>
    <lineage>
        <taxon>Eukaryota</taxon>
        <taxon>Fungi</taxon>
        <taxon>Dikarya</taxon>
        <taxon>Ascomycota</taxon>
        <taxon>Pezizomycotina</taxon>
        <taxon>Leotiomycetes</taxon>
        <taxon>Helotiales</taxon>
        <taxon>Hyaloscyphaceae</taxon>
        <taxon>Hyaloscypha</taxon>
    </lineage>
</organism>
<dbReference type="NCBIfam" id="TIGR00628">
    <property type="entry name" value="ung"/>
    <property type="match status" value="1"/>
</dbReference>
<accession>A0A2J6PQN3</accession>
<reference evidence="12 13" key="1">
    <citation type="submission" date="2016-05" db="EMBL/GenBank/DDBJ databases">
        <title>A degradative enzymes factory behind the ericoid mycorrhizal symbiosis.</title>
        <authorList>
            <consortium name="DOE Joint Genome Institute"/>
            <person name="Martino E."/>
            <person name="Morin E."/>
            <person name="Grelet G."/>
            <person name="Kuo A."/>
            <person name="Kohler A."/>
            <person name="Daghino S."/>
            <person name="Barry K."/>
            <person name="Choi C."/>
            <person name="Cichocki N."/>
            <person name="Clum A."/>
            <person name="Copeland A."/>
            <person name="Hainaut M."/>
            <person name="Haridas S."/>
            <person name="Labutti K."/>
            <person name="Lindquist E."/>
            <person name="Lipzen A."/>
            <person name="Khouja H.-R."/>
            <person name="Murat C."/>
            <person name="Ohm R."/>
            <person name="Olson A."/>
            <person name="Spatafora J."/>
            <person name="Veneault-Fourrey C."/>
            <person name="Henrissat B."/>
            <person name="Grigoriev I."/>
            <person name="Martin F."/>
            <person name="Perotto S."/>
        </authorList>
    </citation>
    <scope>NUCLEOTIDE SEQUENCE [LARGE SCALE GENOMIC DNA]</scope>
    <source>
        <strain evidence="12 13">UAMH 7357</strain>
    </source>
</reference>
<evidence type="ECO:0000256" key="2">
    <source>
        <dbReference type="ARBA" id="ARBA00022763"/>
    </source>
</evidence>
<evidence type="ECO:0000256" key="5">
    <source>
        <dbReference type="ARBA" id="ARBA00023204"/>
    </source>
</evidence>
<dbReference type="STRING" id="1745343.A0A2J6PQN3"/>
<dbReference type="SMART" id="SM00986">
    <property type="entry name" value="UDG"/>
    <property type="match status" value="1"/>
</dbReference>
<dbReference type="InterPro" id="IPR002043">
    <property type="entry name" value="UDG_fam1"/>
</dbReference>
<keyword evidence="4 7" id="KW-0496">Mitochondrion</keyword>
<dbReference type="EC" id="3.2.2.27" evidence="7 9"/>
<gene>
    <name evidence="7" type="primary">UNG1</name>
    <name evidence="12" type="ORF">NA56DRAFT_649487</name>
</gene>
<dbReference type="NCBIfam" id="NF003592">
    <property type="entry name" value="PRK05254.1-5"/>
    <property type="match status" value="1"/>
</dbReference>
<dbReference type="HAMAP" id="MF_00148">
    <property type="entry name" value="UDG"/>
    <property type="match status" value="1"/>
</dbReference>
<evidence type="ECO:0000256" key="4">
    <source>
        <dbReference type="ARBA" id="ARBA00023128"/>
    </source>
</evidence>
<protein>
    <recommendedName>
        <fullName evidence="7 9">Uracil-DNA glycosylase</fullName>
        <shortName evidence="7">UDG</shortName>
        <ecNumber evidence="7 9">3.2.2.27</ecNumber>
    </recommendedName>
</protein>
<dbReference type="NCBIfam" id="NF003589">
    <property type="entry name" value="PRK05254.1-2"/>
    <property type="match status" value="1"/>
</dbReference>
<dbReference type="SMART" id="SM00987">
    <property type="entry name" value="UreE_C"/>
    <property type="match status" value="1"/>
</dbReference>
<comment type="subcellular location">
    <subcellularLocation>
        <location evidence="7">Mitochondrion</location>
    </subcellularLocation>
    <subcellularLocation>
        <location evidence="7">Nucleus</location>
    </subcellularLocation>
</comment>
<dbReference type="GO" id="GO:0097510">
    <property type="term" value="P:base-excision repair, AP site formation via deaminated base removal"/>
    <property type="evidence" value="ECO:0007669"/>
    <property type="project" value="TreeGrafter"/>
</dbReference>
<dbReference type="EMBL" id="KZ613506">
    <property type="protein sequence ID" value="PMD16342.1"/>
    <property type="molecule type" value="Genomic_DNA"/>
</dbReference>
<dbReference type="PROSITE" id="PS00130">
    <property type="entry name" value="U_DNA_GLYCOSYLASE"/>
    <property type="match status" value="1"/>
</dbReference>
<comment type="catalytic activity">
    <reaction evidence="7 9">
        <text>Hydrolyzes single-stranded DNA or mismatched double-stranded DNA and polynucleotides, releasing free uracil.</text>
        <dbReference type="EC" id="3.2.2.27"/>
    </reaction>
</comment>
<dbReference type="InterPro" id="IPR036895">
    <property type="entry name" value="Uracil-DNA_glycosylase-like_sf"/>
</dbReference>
<evidence type="ECO:0000256" key="10">
    <source>
        <dbReference type="SAM" id="MobiDB-lite"/>
    </source>
</evidence>
<dbReference type="SUPFAM" id="SSF52141">
    <property type="entry name" value="Uracil-DNA glycosylase-like"/>
    <property type="match status" value="1"/>
</dbReference>
<keyword evidence="6 7" id="KW-0539">Nucleus</keyword>
<dbReference type="Pfam" id="PF03167">
    <property type="entry name" value="UDG"/>
    <property type="match status" value="1"/>
</dbReference>
<keyword evidence="13" id="KW-1185">Reference proteome</keyword>
<dbReference type="OrthoDB" id="10031947at2759"/>
<feature type="region of interest" description="Disordered" evidence="10">
    <location>
        <begin position="1"/>
        <end position="58"/>
    </location>
</feature>
<dbReference type="GO" id="GO:0004844">
    <property type="term" value="F:uracil DNA N-glycosylase activity"/>
    <property type="evidence" value="ECO:0007669"/>
    <property type="project" value="UniProtKB-UniRule"/>
</dbReference>
<keyword evidence="2 7" id="KW-0227">DNA damage</keyword>
<keyword evidence="5 7" id="KW-0234">DNA repair</keyword>
<sequence>MSLKRKASTLPTSDAKKPKQNGSITSFFGPPKTVSTTQKPTGTATTSIPSSSAPVTPVSKFDKEGWVKKLTDEQRELLKLEIETLHESWLKELKDEIMSEGFLELKRFLKREVESGKKVFPPAEDVYSWSRHTPLNTVKAVILGQDPYHNHNQAHGLAFSVRPPTPAPPSLKNIYTCLKNDYPSFSPPPNKGGLLTPWADRGVLLLNTCLTVRAHEANSHANRGWEKFTQKIIEIVDKKRTGGVVFLAWGSPAGKRVGKVDKKRHCVLMSVHPSPLSASRGWFECQHFKKTNEWLKQRYGEKGEIDWNLDVKPVDAGI</sequence>
<feature type="active site" description="Proton acceptor" evidence="7 8">
    <location>
        <position position="146"/>
    </location>
</feature>
<dbReference type="GO" id="GO:0005739">
    <property type="term" value="C:mitochondrion"/>
    <property type="evidence" value="ECO:0007669"/>
    <property type="project" value="UniProtKB-SubCell"/>
</dbReference>
<dbReference type="InterPro" id="IPR005122">
    <property type="entry name" value="Uracil-DNA_glycosylase-like"/>
</dbReference>
<evidence type="ECO:0000259" key="11">
    <source>
        <dbReference type="SMART" id="SM00986"/>
    </source>
</evidence>
<keyword evidence="3 7" id="KW-0378">Hydrolase</keyword>
<dbReference type="GO" id="GO:0005634">
    <property type="term" value="C:nucleus"/>
    <property type="evidence" value="ECO:0007669"/>
    <property type="project" value="UniProtKB-SubCell"/>
</dbReference>
<evidence type="ECO:0000256" key="1">
    <source>
        <dbReference type="ARBA" id="ARBA00008184"/>
    </source>
</evidence>
<feature type="compositionally biased region" description="Low complexity" evidence="10">
    <location>
        <begin position="40"/>
        <end position="58"/>
    </location>
</feature>
<dbReference type="AlphaFoldDB" id="A0A2J6PQN3"/>
<dbReference type="FunFam" id="3.40.470.10:FF:000007">
    <property type="entry name" value="Uracil-DNA glycosylase"/>
    <property type="match status" value="1"/>
</dbReference>
<evidence type="ECO:0000256" key="8">
    <source>
        <dbReference type="PROSITE-ProRule" id="PRU10072"/>
    </source>
</evidence>
<dbReference type="CDD" id="cd10027">
    <property type="entry name" value="UDG-F1-like"/>
    <property type="match status" value="1"/>
</dbReference>
<evidence type="ECO:0000256" key="7">
    <source>
        <dbReference type="HAMAP-Rule" id="MF_03166"/>
    </source>
</evidence>
<evidence type="ECO:0000256" key="9">
    <source>
        <dbReference type="RuleBase" id="RU003780"/>
    </source>
</evidence>
<feature type="domain" description="Uracil-DNA glycosylase-like" evidence="11">
    <location>
        <begin position="131"/>
        <end position="295"/>
    </location>
</feature>
<dbReference type="NCBIfam" id="NF003588">
    <property type="entry name" value="PRK05254.1-1"/>
    <property type="match status" value="1"/>
</dbReference>
<comment type="function">
    <text evidence="7 9">Excises uracil residues from the DNA which can arise as a result of misincorporation of dUMP residues by DNA polymerase or due to deamination of cytosine.</text>
</comment>
<evidence type="ECO:0000313" key="13">
    <source>
        <dbReference type="Proteomes" id="UP000235672"/>
    </source>
</evidence>
<dbReference type="InterPro" id="IPR018085">
    <property type="entry name" value="Ura-DNA_Glyclase_AS"/>
</dbReference>
<evidence type="ECO:0000256" key="6">
    <source>
        <dbReference type="ARBA" id="ARBA00023242"/>
    </source>
</evidence>